<dbReference type="PANTHER" id="PTHR43742:SF10">
    <property type="entry name" value="TRIMETHYLAMINE-N-OXIDE REDUCTASE 2"/>
    <property type="match status" value="1"/>
</dbReference>
<dbReference type="GO" id="GO:0009055">
    <property type="term" value="F:electron transfer activity"/>
    <property type="evidence" value="ECO:0007669"/>
    <property type="project" value="TreeGrafter"/>
</dbReference>
<dbReference type="Pfam" id="PF18364">
    <property type="entry name" value="Molybdopterin_N"/>
    <property type="match status" value="1"/>
</dbReference>
<accession>A0A845SC45</accession>
<reference evidence="10 11" key="1">
    <citation type="submission" date="2019-12" db="EMBL/GenBank/DDBJ databases">
        <authorList>
            <person name="Lee S.D."/>
        </authorList>
    </citation>
    <scope>NUCLEOTIDE SEQUENCE [LARGE SCALE GENOMIC DNA]</scope>
    <source>
        <strain evidence="10 11">SAP-6</strain>
    </source>
</reference>
<protein>
    <submittedName>
        <fullName evidence="10">Molybdopterin-dependent oxidoreductase</fullName>
    </submittedName>
</protein>
<dbReference type="PROSITE" id="PS00932">
    <property type="entry name" value="MOLYBDOPTERIN_PROK_3"/>
    <property type="match status" value="1"/>
</dbReference>
<feature type="domain" description="Molybdopterin dinucleotide-binding" evidence="8">
    <location>
        <begin position="621"/>
        <end position="737"/>
    </location>
</feature>
<evidence type="ECO:0000313" key="10">
    <source>
        <dbReference type="EMBL" id="NDL61479.1"/>
    </source>
</evidence>
<evidence type="ECO:0000256" key="6">
    <source>
        <dbReference type="ARBA" id="ARBA00023002"/>
    </source>
</evidence>
<dbReference type="CDD" id="cd02793">
    <property type="entry name" value="MopB_CT_DMSOR-BSOR-TMAOR"/>
    <property type="match status" value="1"/>
</dbReference>
<evidence type="ECO:0000256" key="4">
    <source>
        <dbReference type="ARBA" id="ARBA00022723"/>
    </source>
</evidence>
<evidence type="ECO:0000259" key="8">
    <source>
        <dbReference type="Pfam" id="PF01568"/>
    </source>
</evidence>
<keyword evidence="5" id="KW-0574">Periplasm</keyword>
<evidence type="ECO:0000259" key="7">
    <source>
        <dbReference type="Pfam" id="PF00384"/>
    </source>
</evidence>
<dbReference type="SUPFAM" id="SSF53706">
    <property type="entry name" value="Formate dehydrogenase/DMSO reductase, domains 1-3"/>
    <property type="match status" value="1"/>
</dbReference>
<dbReference type="Pfam" id="PF00384">
    <property type="entry name" value="Molybdopterin"/>
    <property type="match status" value="1"/>
</dbReference>
<dbReference type="AlphaFoldDB" id="A0A845SC45"/>
<evidence type="ECO:0000256" key="5">
    <source>
        <dbReference type="ARBA" id="ARBA00022764"/>
    </source>
</evidence>
<feature type="domain" description="Molybdopterin oxidoreductase N-terminal" evidence="9">
    <location>
        <begin position="9"/>
        <end position="46"/>
    </location>
</feature>
<dbReference type="PANTHER" id="PTHR43742">
    <property type="entry name" value="TRIMETHYLAMINE-N-OXIDE REDUCTASE"/>
    <property type="match status" value="1"/>
</dbReference>
<name>A0A845SC45_9GAMM</name>
<dbReference type="InterPro" id="IPR006656">
    <property type="entry name" value="Mopterin_OxRdtase"/>
</dbReference>
<dbReference type="InterPro" id="IPR009010">
    <property type="entry name" value="Asp_de-COase-like_dom_sf"/>
</dbReference>
<dbReference type="InterPro" id="IPR006655">
    <property type="entry name" value="Mopterin_OxRdtase_prok_CS"/>
</dbReference>
<keyword evidence="3" id="KW-0500">Molybdenum</keyword>
<gene>
    <name evidence="10" type="ORF">GRH90_01690</name>
</gene>
<dbReference type="Gene3D" id="2.40.40.20">
    <property type="match status" value="1"/>
</dbReference>
<keyword evidence="6" id="KW-0560">Oxidoreductase</keyword>
<comment type="caution">
    <text evidence="10">The sequence shown here is derived from an EMBL/GenBank/DDBJ whole genome shotgun (WGS) entry which is preliminary data.</text>
</comment>
<evidence type="ECO:0000256" key="2">
    <source>
        <dbReference type="ARBA" id="ARBA00010312"/>
    </source>
</evidence>
<feature type="domain" description="Molybdopterin oxidoreductase" evidence="7">
    <location>
        <begin position="52"/>
        <end position="508"/>
    </location>
</feature>
<comment type="cofactor">
    <cofactor evidence="1">
        <name>Mo-bis(molybdopterin guanine dinucleotide)</name>
        <dbReference type="ChEBI" id="CHEBI:60539"/>
    </cofactor>
</comment>
<dbReference type="GO" id="GO:0016491">
    <property type="term" value="F:oxidoreductase activity"/>
    <property type="evidence" value="ECO:0007669"/>
    <property type="project" value="UniProtKB-KW"/>
</dbReference>
<dbReference type="GO" id="GO:0009061">
    <property type="term" value="P:anaerobic respiration"/>
    <property type="evidence" value="ECO:0007669"/>
    <property type="project" value="TreeGrafter"/>
</dbReference>
<evidence type="ECO:0000313" key="11">
    <source>
        <dbReference type="Proteomes" id="UP000461443"/>
    </source>
</evidence>
<dbReference type="InterPro" id="IPR041460">
    <property type="entry name" value="Molybdopterin_N"/>
</dbReference>
<dbReference type="RefSeq" id="WP_162364150.1">
    <property type="nucleotide sequence ID" value="NZ_WUBS01000001.1"/>
</dbReference>
<evidence type="ECO:0000256" key="1">
    <source>
        <dbReference type="ARBA" id="ARBA00001942"/>
    </source>
</evidence>
<dbReference type="Proteomes" id="UP000461443">
    <property type="component" value="Unassembled WGS sequence"/>
</dbReference>
<dbReference type="Pfam" id="PF01568">
    <property type="entry name" value="Molydop_binding"/>
    <property type="match status" value="1"/>
</dbReference>
<evidence type="ECO:0000259" key="9">
    <source>
        <dbReference type="Pfam" id="PF18364"/>
    </source>
</evidence>
<dbReference type="Gene3D" id="3.40.50.740">
    <property type="match status" value="1"/>
</dbReference>
<dbReference type="SUPFAM" id="SSF50692">
    <property type="entry name" value="ADC-like"/>
    <property type="match status" value="1"/>
</dbReference>
<keyword evidence="11" id="KW-1185">Reference proteome</keyword>
<sequence length="773" mass="84616">MTSTHRKTHSSHWGAFTARWQDDRLVITPFSGDPDPSPLLQNMANALGHRARIAGPMVRRGWLEQGPGPDNRRGADEYVALSWPEAYERVAAELQRVAGESGPEAIFGGSYGWSSAGRFHHAQSQVHRFLNTTLGGYVRSVNSYSSGASAVLLPHIIGDINEIARRGVSWQEIAQHTEVMISFGGLALKNSQVASGGLSEHTERGFIDQAARRGAAFISVSPLESDLPAEARGEWLPIRPGTDAALILALLHVLVSRRWSDEAFLARYCVGWEKLVAYLRGDADGQVRDAAWAAPICGIPAARIEALAARLHGRRVMVTVAHSLQRAEHGEQPVWLGLVLAAALGQPGLPGGGYAYALGALGHYGKHHNQVAFPALPQGKNGIDRFIPVARVADMLLHPGEKFFYNGRHLTYPSIRLAYWAGGNPFHHHQDLARLRRAFCRLDTLIVHETAWTATARHADIVLPATMTLEREDIGGAPTDRHLVAMQQAAAPYGEAKDDYAIFTELARRLGGEAAFTEGRGAREWLAHLYQQMRERLRERDVSVPDFATFWQQGILELPQDQDGGRLLRAFRQDPERNPLPTPSGKLEIFSQAIAGFGYADCPGHPVWLEPQQRPDQQHPFYLIANQPESRLHSQLDFGQYSVSRKRGGREICRLNPDDARRLGITTGDVVELVNGRGTVLASAEVSARIMPGVVQLPTGAWYDPVDPLAEKPVCRHGNPNVLTLDIGTSSLSQGCAGQITVVRVGRFAGEAPEVRAFEPPVAASRRPENSGG</sequence>
<dbReference type="GO" id="GO:0030288">
    <property type="term" value="C:outer membrane-bounded periplasmic space"/>
    <property type="evidence" value="ECO:0007669"/>
    <property type="project" value="TreeGrafter"/>
</dbReference>
<dbReference type="InterPro" id="IPR006657">
    <property type="entry name" value="MoPterin_dinucl-bd_dom"/>
</dbReference>
<dbReference type="GO" id="GO:0030151">
    <property type="term" value="F:molybdenum ion binding"/>
    <property type="evidence" value="ECO:0007669"/>
    <property type="project" value="TreeGrafter"/>
</dbReference>
<dbReference type="EMBL" id="WUBS01000001">
    <property type="protein sequence ID" value="NDL61479.1"/>
    <property type="molecule type" value="Genomic_DNA"/>
</dbReference>
<dbReference type="Gene3D" id="3.40.228.10">
    <property type="entry name" value="Dimethylsulfoxide Reductase, domain 2"/>
    <property type="match status" value="1"/>
</dbReference>
<proteinExistence type="inferred from homology"/>
<dbReference type="InterPro" id="IPR041954">
    <property type="entry name" value="CT_DMSOR/BSOR/TMAOR"/>
</dbReference>
<keyword evidence="4" id="KW-0479">Metal-binding</keyword>
<reference evidence="10 11" key="2">
    <citation type="submission" date="2020-02" db="EMBL/GenBank/DDBJ databases">
        <title>The new genus of Enterobacteriales.</title>
        <authorList>
            <person name="Kim I.S."/>
        </authorList>
    </citation>
    <scope>NUCLEOTIDE SEQUENCE [LARGE SCALE GENOMIC DNA]</scope>
    <source>
        <strain evidence="10 11">SAP-6</strain>
    </source>
</reference>
<evidence type="ECO:0000256" key="3">
    <source>
        <dbReference type="ARBA" id="ARBA00022505"/>
    </source>
</evidence>
<organism evidence="10 11">
    <name type="scientific">Acerihabitans arboris</name>
    <dbReference type="NCBI Taxonomy" id="2691583"/>
    <lineage>
        <taxon>Bacteria</taxon>
        <taxon>Pseudomonadati</taxon>
        <taxon>Pseudomonadota</taxon>
        <taxon>Gammaproteobacteria</taxon>
        <taxon>Enterobacterales</taxon>
        <taxon>Pectobacteriaceae</taxon>
        <taxon>Acerihabitans</taxon>
    </lineage>
</organism>
<dbReference type="InterPro" id="IPR050612">
    <property type="entry name" value="Prok_Mopterin_Oxidored"/>
</dbReference>
<dbReference type="Gene3D" id="3.90.55.10">
    <property type="entry name" value="Dimethylsulfoxide Reductase, domain 3"/>
    <property type="match status" value="1"/>
</dbReference>
<comment type="similarity">
    <text evidence="2">Belongs to the prokaryotic molybdopterin-containing oxidoreductase family.</text>
</comment>
<dbReference type="GO" id="GO:0043546">
    <property type="term" value="F:molybdopterin cofactor binding"/>
    <property type="evidence" value="ECO:0007669"/>
    <property type="project" value="InterPro"/>
</dbReference>